<name>A0A9W6LEF2_9BACT</name>
<dbReference type="Pfam" id="PF07589">
    <property type="entry name" value="PEP-CTERM"/>
    <property type="match status" value="1"/>
</dbReference>
<dbReference type="EMBL" id="BSDS01000002">
    <property type="protein sequence ID" value="GLI39466.1"/>
    <property type="molecule type" value="Genomic_DNA"/>
</dbReference>
<dbReference type="Proteomes" id="UP001144352">
    <property type="component" value="Unassembled WGS sequence"/>
</dbReference>
<comment type="caution">
    <text evidence="2">The sequence shown here is derived from an EMBL/GenBank/DDBJ whole genome shotgun (WGS) entry which is preliminary data.</text>
</comment>
<dbReference type="InterPro" id="IPR013424">
    <property type="entry name" value="Ice-binding_C"/>
</dbReference>
<gene>
    <name evidence="2" type="ORF">GHYDROH2_29670</name>
</gene>
<dbReference type="AlphaFoldDB" id="A0A9W6LEF2"/>
<evidence type="ECO:0000313" key="2">
    <source>
        <dbReference type="EMBL" id="GLI39466.1"/>
    </source>
</evidence>
<dbReference type="RefSeq" id="WP_214186563.1">
    <property type="nucleotide sequence ID" value="NZ_BSDS01000002.1"/>
</dbReference>
<organism evidence="2 3">
    <name type="scientific">Geobacter hydrogenophilus</name>
    <dbReference type="NCBI Taxonomy" id="40983"/>
    <lineage>
        <taxon>Bacteria</taxon>
        <taxon>Pseudomonadati</taxon>
        <taxon>Thermodesulfobacteriota</taxon>
        <taxon>Desulfuromonadia</taxon>
        <taxon>Geobacterales</taxon>
        <taxon>Geobacteraceae</taxon>
        <taxon>Geobacter</taxon>
    </lineage>
</organism>
<dbReference type="NCBIfam" id="NF041539">
    <property type="entry name" value="choice_anch_R"/>
    <property type="match status" value="1"/>
</dbReference>
<feature type="domain" description="Ice-binding protein C-terminal" evidence="1">
    <location>
        <begin position="190"/>
        <end position="213"/>
    </location>
</feature>
<evidence type="ECO:0000259" key="1">
    <source>
        <dbReference type="Pfam" id="PF07589"/>
    </source>
</evidence>
<reference evidence="2" key="1">
    <citation type="submission" date="2022-12" db="EMBL/GenBank/DDBJ databases">
        <title>Reference genome sequencing for broad-spectrum identification of bacterial and archaeal isolates by mass spectrometry.</title>
        <authorList>
            <person name="Sekiguchi Y."/>
            <person name="Tourlousse D.M."/>
        </authorList>
    </citation>
    <scope>NUCLEOTIDE SEQUENCE</scope>
    <source>
        <strain evidence="2">H2</strain>
    </source>
</reference>
<sequence>MGNSRRIVFSLGVILMLLAGGTVHGEVILDNSPSRIGATIFGGYGSFSNFLSLQSFADNINFVSGATITGMDIYSVPYKGTIGQQVTVRLWADNGGEPGILLDTINTTISIIDNDGATSGNNRKHADITPLLLTADTTYWIGMTGNPSEIEQTILNNVDDNKMTVFNDGSWYILGRDMAFRLEGDINPSTVPEPSSFILLGAGLAGVGLLTRRMRQ</sequence>
<dbReference type="NCBIfam" id="TIGR02595">
    <property type="entry name" value="PEP_CTERM"/>
    <property type="match status" value="1"/>
</dbReference>
<keyword evidence="3" id="KW-1185">Reference proteome</keyword>
<accession>A0A9W6LEF2</accession>
<protein>
    <recommendedName>
        <fullName evidence="1">Ice-binding protein C-terminal domain-containing protein</fullName>
    </recommendedName>
</protein>
<proteinExistence type="predicted"/>
<evidence type="ECO:0000313" key="3">
    <source>
        <dbReference type="Proteomes" id="UP001144352"/>
    </source>
</evidence>